<dbReference type="PROSITE" id="PS50181">
    <property type="entry name" value="FBOX"/>
    <property type="match status" value="1"/>
</dbReference>
<dbReference type="Gene3D" id="1.20.1280.50">
    <property type="match status" value="1"/>
</dbReference>
<protein>
    <recommendedName>
        <fullName evidence="1">F-box domain-containing protein</fullName>
    </recommendedName>
</protein>
<organism evidence="2 3">
    <name type="scientific">Hohenbuehelia grisea</name>
    <dbReference type="NCBI Taxonomy" id="104357"/>
    <lineage>
        <taxon>Eukaryota</taxon>
        <taxon>Fungi</taxon>
        <taxon>Dikarya</taxon>
        <taxon>Basidiomycota</taxon>
        <taxon>Agaricomycotina</taxon>
        <taxon>Agaricomycetes</taxon>
        <taxon>Agaricomycetidae</taxon>
        <taxon>Agaricales</taxon>
        <taxon>Pleurotineae</taxon>
        <taxon>Pleurotaceae</taxon>
        <taxon>Hohenbuehelia</taxon>
    </lineage>
</organism>
<feature type="domain" description="F-box" evidence="1">
    <location>
        <begin position="90"/>
        <end position="143"/>
    </location>
</feature>
<evidence type="ECO:0000313" key="2">
    <source>
        <dbReference type="EMBL" id="KAL0946836.1"/>
    </source>
</evidence>
<sequence>MAATSILVVEQFLRLTRASDEPYNSESFRDLSATNDLIPTASESDTIRSHINAIDSDMRRLDQDLLHIADIAKVIREEAQAARARLMLASSPIRRIPPELLAEIFEHACRGALFGLGPPWTLAMVCQRWRSVALSTARLWSTISSATSDKVLSNENFSSVIELCLQRSGNAPLDIWWFKTDPVLPDAVVSQSSRWRTAVGSRAAFPSLAPGHVPLLEYLHLHGRTRAGESIRELDTFAVAPRLREVHLTGISWHHTRLPIKQLEIMEVRFTSPWAAYTDLPQLTFSNLTSLKPHFRDEHPIPPSSSEPVCLPNLKSLILEPAGLTPLLDLLCLPKLHYLFARSQDVEHGPNDWQRLAALITRSACHLKILSVGAEYGPELTAQQFAELLAVTPHLTNLSITFRRPELLLPSLSPHRPEVPTDAPFSAPVPSLERLQITIPRRRTYSKFQFAEALLKCLESRFEHCSSDLSGNPSGGLQISPLKHLEISTNVYGAAFPPGSRHRNRLQRLISHHAITFETSLDLESI</sequence>
<evidence type="ECO:0000259" key="1">
    <source>
        <dbReference type="PROSITE" id="PS50181"/>
    </source>
</evidence>
<dbReference type="Gene3D" id="3.80.10.10">
    <property type="entry name" value="Ribonuclease Inhibitor"/>
    <property type="match status" value="1"/>
</dbReference>
<comment type="caution">
    <text evidence="2">The sequence shown here is derived from an EMBL/GenBank/DDBJ whole genome shotgun (WGS) entry which is preliminary data.</text>
</comment>
<dbReference type="InterPro" id="IPR032675">
    <property type="entry name" value="LRR_dom_sf"/>
</dbReference>
<dbReference type="SUPFAM" id="SSF52047">
    <property type="entry name" value="RNI-like"/>
    <property type="match status" value="1"/>
</dbReference>
<dbReference type="InterPro" id="IPR001810">
    <property type="entry name" value="F-box_dom"/>
</dbReference>
<dbReference type="Proteomes" id="UP001556367">
    <property type="component" value="Unassembled WGS sequence"/>
</dbReference>
<reference evidence="3" key="1">
    <citation type="submission" date="2024-06" db="EMBL/GenBank/DDBJ databases">
        <title>Multi-omics analyses provide insights into the biosynthesis of the anticancer antibiotic pleurotin in Hohenbuehelia grisea.</title>
        <authorList>
            <person name="Weaver J.A."/>
            <person name="Alberti F."/>
        </authorList>
    </citation>
    <scope>NUCLEOTIDE SEQUENCE [LARGE SCALE GENOMIC DNA]</scope>
    <source>
        <strain evidence="3">T-177</strain>
    </source>
</reference>
<name>A0ABR3IU40_9AGAR</name>
<proteinExistence type="predicted"/>
<keyword evidence="3" id="KW-1185">Reference proteome</keyword>
<dbReference type="EMBL" id="JASNQZ010000015">
    <property type="protein sequence ID" value="KAL0946836.1"/>
    <property type="molecule type" value="Genomic_DNA"/>
</dbReference>
<gene>
    <name evidence="2" type="ORF">HGRIS_013004</name>
</gene>
<accession>A0ABR3IU40</accession>
<evidence type="ECO:0000313" key="3">
    <source>
        <dbReference type="Proteomes" id="UP001556367"/>
    </source>
</evidence>